<evidence type="ECO:0000256" key="2">
    <source>
        <dbReference type="ARBA" id="ARBA00022475"/>
    </source>
</evidence>
<dbReference type="InterPro" id="IPR001123">
    <property type="entry name" value="LeuE-type"/>
</dbReference>
<dbReference type="PANTHER" id="PTHR30086">
    <property type="entry name" value="ARGININE EXPORTER PROTEIN ARGO"/>
    <property type="match status" value="1"/>
</dbReference>
<dbReference type="PIRSF" id="PIRSF006324">
    <property type="entry name" value="LeuE"/>
    <property type="match status" value="1"/>
</dbReference>
<dbReference type="GO" id="GO:0005886">
    <property type="term" value="C:plasma membrane"/>
    <property type="evidence" value="ECO:0007669"/>
    <property type="project" value="UniProtKB-SubCell"/>
</dbReference>
<dbReference type="Proteomes" id="UP001283366">
    <property type="component" value="Unassembled WGS sequence"/>
</dbReference>
<evidence type="ECO:0000313" key="10">
    <source>
        <dbReference type="Proteomes" id="UP001283366"/>
    </source>
</evidence>
<dbReference type="PANTHER" id="PTHR30086:SF21">
    <property type="entry name" value="TRANSPORT PROTEIN"/>
    <property type="match status" value="1"/>
</dbReference>
<reference evidence="8 9" key="1">
    <citation type="submission" date="2017-05" db="EMBL/GenBank/DDBJ databases">
        <authorList>
            <person name="Song R."/>
            <person name="Chenine A.L."/>
            <person name="Ruprecht R.M."/>
        </authorList>
    </citation>
    <scope>NUCLEOTIDE SEQUENCE [LARGE SCALE GENOMIC DNA]</scope>
    <source>
        <strain evidence="8 9">CECT 7927</strain>
    </source>
</reference>
<dbReference type="EMBL" id="FXXI01000009">
    <property type="protein sequence ID" value="SMS02253.1"/>
    <property type="molecule type" value="Genomic_DNA"/>
</dbReference>
<dbReference type="AlphaFoldDB" id="A0A1Y6J1Q3"/>
<accession>A0A1Y6J1Q3</accession>
<evidence type="ECO:0000256" key="5">
    <source>
        <dbReference type="ARBA" id="ARBA00023136"/>
    </source>
</evidence>
<dbReference type="RefSeq" id="WP_087482280.1">
    <property type="nucleotide sequence ID" value="NZ_AP024883.1"/>
</dbReference>
<reference evidence="7 10" key="2">
    <citation type="submission" date="2023-11" db="EMBL/GenBank/DDBJ databases">
        <title>Plant-associative lifestyle of Vibrio porteresiae and its evolutionary dynamics.</title>
        <authorList>
            <person name="Rameshkumar N."/>
            <person name="Kirti K."/>
        </authorList>
    </citation>
    <scope>NUCLEOTIDE SEQUENCE [LARGE SCALE GENOMIC DNA]</scope>
    <source>
        <strain evidence="7 10">MSSRF38</strain>
    </source>
</reference>
<evidence type="ECO:0000256" key="4">
    <source>
        <dbReference type="ARBA" id="ARBA00022989"/>
    </source>
</evidence>
<feature type="transmembrane region" description="Helical" evidence="6">
    <location>
        <begin position="147"/>
        <end position="169"/>
    </location>
</feature>
<sequence length="204" mass="22414">MTTLTLALLGLLIVISPGADFALVLKNSLVYGRRAGIHTALGIGLAIGVHISYSLLGISYLISQSQWLFTVIRYAGAAYLIYLGIKGLCEKTPEPKSTPHLQAAVVTQPRTFMQGFFCNALNPKTMLFFLSIFSQILGTNDPHHQEALLYGFYLMALHGIWFCLLALFVTTEKLQQILRAITRPVQHMCSLGLISFGALLALRS</sequence>
<proteinExistence type="predicted"/>
<keyword evidence="3 6" id="KW-0812">Transmembrane</keyword>
<gene>
    <name evidence="8" type="primary">rhtC_2</name>
    <name evidence="7" type="ORF">SBX37_07810</name>
    <name evidence="8" type="ORF">VIM7927_03572</name>
</gene>
<evidence type="ECO:0000256" key="3">
    <source>
        <dbReference type="ARBA" id="ARBA00022692"/>
    </source>
</evidence>
<comment type="subcellular location">
    <subcellularLocation>
        <location evidence="1">Cell membrane</location>
        <topology evidence="1">Multi-pass membrane protein</topology>
    </subcellularLocation>
</comment>
<feature type="transmembrane region" description="Helical" evidence="6">
    <location>
        <begin position="38"/>
        <end position="60"/>
    </location>
</feature>
<dbReference type="GO" id="GO:0015171">
    <property type="term" value="F:amino acid transmembrane transporter activity"/>
    <property type="evidence" value="ECO:0007669"/>
    <property type="project" value="TreeGrafter"/>
</dbReference>
<protein>
    <submittedName>
        <fullName evidence="7">LysE family translocator</fullName>
    </submittedName>
    <submittedName>
        <fullName evidence="8">Threonine efflux protein</fullName>
    </submittedName>
</protein>
<evidence type="ECO:0000313" key="7">
    <source>
        <dbReference type="EMBL" id="MDW6002761.1"/>
    </source>
</evidence>
<dbReference type="Pfam" id="PF01810">
    <property type="entry name" value="LysE"/>
    <property type="match status" value="1"/>
</dbReference>
<evidence type="ECO:0000313" key="8">
    <source>
        <dbReference type="EMBL" id="SMS02253.1"/>
    </source>
</evidence>
<name>A0A1Y6J1Q3_9VIBR</name>
<keyword evidence="4 6" id="KW-1133">Transmembrane helix</keyword>
<evidence type="ECO:0000256" key="6">
    <source>
        <dbReference type="SAM" id="Phobius"/>
    </source>
</evidence>
<dbReference type="OrthoDB" id="9804822at2"/>
<dbReference type="Proteomes" id="UP000196125">
    <property type="component" value="Unassembled WGS sequence"/>
</dbReference>
<evidence type="ECO:0000256" key="1">
    <source>
        <dbReference type="ARBA" id="ARBA00004651"/>
    </source>
</evidence>
<feature type="transmembrane region" description="Helical" evidence="6">
    <location>
        <begin position="67"/>
        <end position="85"/>
    </location>
</feature>
<keyword evidence="2" id="KW-1003">Cell membrane</keyword>
<evidence type="ECO:0000313" key="9">
    <source>
        <dbReference type="Proteomes" id="UP000196125"/>
    </source>
</evidence>
<keyword evidence="5 6" id="KW-0472">Membrane</keyword>
<keyword evidence="10" id="KW-1185">Reference proteome</keyword>
<dbReference type="EMBL" id="JAWRCO010000001">
    <property type="protein sequence ID" value="MDW6002761.1"/>
    <property type="molecule type" value="Genomic_DNA"/>
</dbReference>
<organism evidence="8 9">
    <name type="scientific">Vibrio mangrovi</name>
    <dbReference type="NCBI Taxonomy" id="474394"/>
    <lineage>
        <taxon>Bacteria</taxon>
        <taxon>Pseudomonadati</taxon>
        <taxon>Pseudomonadota</taxon>
        <taxon>Gammaproteobacteria</taxon>
        <taxon>Vibrionales</taxon>
        <taxon>Vibrionaceae</taxon>
        <taxon>Vibrio</taxon>
    </lineage>
</organism>